<dbReference type="InterPro" id="IPR017853">
    <property type="entry name" value="GH"/>
</dbReference>
<dbReference type="EC" id="3.2.1.51" evidence="3 8"/>
<dbReference type="Pfam" id="PF01120">
    <property type="entry name" value="Alpha_L_fucos"/>
    <property type="match status" value="1"/>
</dbReference>
<dbReference type="GO" id="GO:0004560">
    <property type="term" value="F:alpha-L-fucosidase activity"/>
    <property type="evidence" value="ECO:0007669"/>
    <property type="project" value="UniProtKB-UniRule"/>
</dbReference>
<keyword evidence="6" id="KW-0325">Glycoprotein</keyword>
<dbReference type="RefSeq" id="XP_034418579.1">
    <property type="nucleotide sequence ID" value="XM_034562688.1"/>
</dbReference>
<feature type="domain" description="Glycoside hydrolase family 29 N-terminal" evidence="10">
    <location>
        <begin position="21"/>
        <end position="355"/>
    </location>
</feature>
<comment type="function">
    <text evidence="1 8">Alpha-L-fucosidase is responsible for hydrolyzing the alpha-1,6-linked fucose joined to the reducing-end N-acetylglucosamine of the carbohydrate moieties of glycoproteins.</text>
</comment>
<dbReference type="PROSITE" id="PS00385">
    <property type="entry name" value="ALPHA_L_FUCOSIDASE"/>
    <property type="match status" value="1"/>
</dbReference>
<dbReference type="InterPro" id="IPR000933">
    <property type="entry name" value="Glyco_hydro_29"/>
</dbReference>
<evidence type="ECO:0000259" key="10">
    <source>
        <dbReference type="Pfam" id="PF01120"/>
    </source>
</evidence>
<feature type="signal peptide" evidence="8">
    <location>
        <begin position="1"/>
        <end position="20"/>
    </location>
</feature>
<organism evidence="12 13">
    <name type="scientific">Cyclopterus lumpus</name>
    <name type="common">Lumpsucker</name>
    <dbReference type="NCBI Taxonomy" id="8103"/>
    <lineage>
        <taxon>Eukaryota</taxon>
        <taxon>Metazoa</taxon>
        <taxon>Chordata</taxon>
        <taxon>Craniata</taxon>
        <taxon>Vertebrata</taxon>
        <taxon>Euteleostomi</taxon>
        <taxon>Actinopterygii</taxon>
        <taxon>Neopterygii</taxon>
        <taxon>Teleostei</taxon>
        <taxon>Neoteleostei</taxon>
        <taxon>Acanthomorphata</taxon>
        <taxon>Eupercaria</taxon>
        <taxon>Perciformes</taxon>
        <taxon>Cottioidei</taxon>
        <taxon>Cottales</taxon>
        <taxon>Cyclopteridae</taxon>
        <taxon>Cyclopterus</taxon>
    </lineage>
</organism>
<dbReference type="PANTHER" id="PTHR10030:SF45">
    <property type="entry name" value="PLASMA ALPHA-L-FUCOSIDASE"/>
    <property type="match status" value="1"/>
</dbReference>
<dbReference type="GeneTree" id="ENSGT00440000035378"/>
<evidence type="ECO:0000256" key="5">
    <source>
        <dbReference type="ARBA" id="ARBA00022801"/>
    </source>
</evidence>
<dbReference type="InterPro" id="IPR018526">
    <property type="entry name" value="Glyco_hydro_29_CS"/>
</dbReference>
<evidence type="ECO:0000259" key="11">
    <source>
        <dbReference type="Pfam" id="PF16757"/>
    </source>
</evidence>
<dbReference type="AlphaFoldDB" id="A0A8C3AHB6"/>
<evidence type="ECO:0000256" key="2">
    <source>
        <dbReference type="ARBA" id="ARBA00007951"/>
    </source>
</evidence>
<evidence type="ECO:0000256" key="3">
    <source>
        <dbReference type="ARBA" id="ARBA00012662"/>
    </source>
</evidence>
<dbReference type="Proteomes" id="UP000694565">
    <property type="component" value="Unplaced"/>
</dbReference>
<evidence type="ECO:0000256" key="4">
    <source>
        <dbReference type="ARBA" id="ARBA00022729"/>
    </source>
</evidence>
<dbReference type="FunFam" id="3.20.20.80:FF:000027">
    <property type="entry name" value="Alpha-L-fucosidase"/>
    <property type="match status" value="1"/>
</dbReference>
<evidence type="ECO:0000313" key="13">
    <source>
        <dbReference type="Proteomes" id="UP000694565"/>
    </source>
</evidence>
<dbReference type="Pfam" id="PF16757">
    <property type="entry name" value="Fucosidase_C"/>
    <property type="match status" value="1"/>
</dbReference>
<evidence type="ECO:0000256" key="9">
    <source>
        <dbReference type="PIRSR" id="PIRSR001092-1"/>
    </source>
</evidence>
<evidence type="ECO:0000256" key="7">
    <source>
        <dbReference type="ARBA" id="ARBA00023295"/>
    </source>
</evidence>
<dbReference type="Gene3D" id="3.20.20.80">
    <property type="entry name" value="Glycosidases"/>
    <property type="match status" value="1"/>
</dbReference>
<evidence type="ECO:0000313" key="12">
    <source>
        <dbReference type="Ensembl" id="ENSCLMP00005041814.1"/>
    </source>
</evidence>
<dbReference type="OrthoDB" id="6039950at2759"/>
<dbReference type="PRINTS" id="PR00741">
    <property type="entry name" value="GLHYDRLASE29"/>
</dbReference>
<protein>
    <recommendedName>
        <fullName evidence="3 8">Alpha-L-fucosidase</fullName>
        <ecNumber evidence="3 8">3.2.1.51</ecNumber>
    </recommendedName>
</protein>
<dbReference type="PANTHER" id="PTHR10030">
    <property type="entry name" value="ALPHA-L-FUCOSIDASE"/>
    <property type="match status" value="1"/>
</dbReference>
<keyword evidence="4 8" id="KW-0732">Signal</keyword>
<dbReference type="KEGG" id="clum:117751120"/>
<dbReference type="GO" id="GO:0005764">
    <property type="term" value="C:lysosome"/>
    <property type="evidence" value="ECO:0007669"/>
    <property type="project" value="TreeGrafter"/>
</dbReference>
<dbReference type="SUPFAM" id="SSF51445">
    <property type="entry name" value="(Trans)glycosidases"/>
    <property type="match status" value="1"/>
</dbReference>
<dbReference type="GO" id="GO:0006004">
    <property type="term" value="P:fucose metabolic process"/>
    <property type="evidence" value="ECO:0007669"/>
    <property type="project" value="InterPro"/>
</dbReference>
<dbReference type="SMART" id="SM00812">
    <property type="entry name" value="Alpha_L_fucos"/>
    <property type="match status" value="1"/>
</dbReference>
<dbReference type="InterPro" id="IPR016286">
    <property type="entry name" value="FUC_metazoa-typ"/>
</dbReference>
<sequence length="456" mass="52571">MGSLLPVYFLLSMLLIGTDGTTKYEPNWKSIDSRPLPEWYDQAKFGIFIHWGVFSVPSFGSEWFWYYWQKQKAKPYVDFMKKNYAPDFKYQDFAPLFTAEFFDAKEWTDIFASSGAKYIVLTTKHHEGFTLWGSNNSWNWNAVDVGPKRDLVDEVSSALRAHTDLRLGLYHSLFEWFNPLFELDAANVFKTNYFPTAKTLPELHELVVKYKPEVLWSDGDGDAPDEYWNSTGFLAWLYNDSPVRDTVVTNDRWGFGSICKHGGYYTCDDRYQPGHLLDRKWENCMTIDTKSWGYRRNAPLSDYLTIQQLVATLVETVSCGGNLLMNIGPTHDGRISPIFEERLRQMGQWLKVNGESIYNTTAWRVQKEAVTPKVWYTFRPQEKSIFALLLEWPNNGSVILNEPAVTQGRTQVVLVGHGPLKWEPVKPSGLRVLLPQLAIGQMPCQWAWTLRLTGAT</sequence>
<evidence type="ECO:0000256" key="6">
    <source>
        <dbReference type="ARBA" id="ARBA00023180"/>
    </source>
</evidence>
<evidence type="ECO:0000256" key="8">
    <source>
        <dbReference type="PIRNR" id="PIRNR001092"/>
    </source>
</evidence>
<accession>A0A8C3AHB6</accession>
<keyword evidence="7 8" id="KW-0326">Glycosidase</keyword>
<dbReference type="GO" id="GO:0016139">
    <property type="term" value="P:glycoside catabolic process"/>
    <property type="evidence" value="ECO:0007669"/>
    <property type="project" value="TreeGrafter"/>
</dbReference>
<evidence type="ECO:0000256" key="1">
    <source>
        <dbReference type="ARBA" id="ARBA00004071"/>
    </source>
</evidence>
<reference evidence="12" key="2">
    <citation type="submission" date="2025-09" db="UniProtKB">
        <authorList>
            <consortium name="Ensembl"/>
        </authorList>
    </citation>
    <scope>IDENTIFICATION</scope>
</reference>
<dbReference type="PIRSF" id="PIRSF001092">
    <property type="entry name" value="Alpha-L-fucosidase"/>
    <property type="match status" value="1"/>
</dbReference>
<keyword evidence="5 8" id="KW-0378">Hydrolase</keyword>
<gene>
    <name evidence="12" type="primary">fuca2</name>
</gene>
<dbReference type="InterPro" id="IPR057739">
    <property type="entry name" value="Glyco_hydro_29_N"/>
</dbReference>
<feature type="chain" id="PRO_5034437305" description="Alpha-L-fucosidase" evidence="8">
    <location>
        <begin position="21"/>
        <end position="456"/>
    </location>
</feature>
<comment type="similarity">
    <text evidence="2 8">Belongs to the glycosyl hydrolase 29 family.</text>
</comment>
<dbReference type="Ensembl" id="ENSCLMT00005043335.1">
    <property type="protein sequence ID" value="ENSCLMP00005041814.1"/>
    <property type="gene ID" value="ENSCLMG00005019561.1"/>
</dbReference>
<reference evidence="12" key="1">
    <citation type="submission" date="2025-08" db="UniProtKB">
        <authorList>
            <consortium name="Ensembl"/>
        </authorList>
    </citation>
    <scope>IDENTIFICATION</scope>
</reference>
<feature type="site" description="May be important for catalysis" evidence="9">
    <location>
        <position position="284"/>
    </location>
</feature>
<dbReference type="GeneID" id="117751120"/>
<comment type="subunit">
    <text evidence="8">Homotetramer.</text>
</comment>
<dbReference type="InterPro" id="IPR031919">
    <property type="entry name" value="Fucosidase_C"/>
</dbReference>
<keyword evidence="13" id="KW-1185">Reference proteome</keyword>
<name>A0A8C3AHB6_CYCLU</name>
<proteinExistence type="inferred from homology"/>
<feature type="domain" description="Alpha-L-fucosidase C-terminal" evidence="11">
    <location>
        <begin position="366"/>
        <end position="453"/>
    </location>
</feature>
<dbReference type="CTD" id="2519"/>
<comment type="catalytic activity">
    <reaction evidence="8">
        <text>an alpha-L-fucoside + H2O = L-fucose + an alcohol</text>
        <dbReference type="Rhea" id="RHEA:12288"/>
        <dbReference type="ChEBI" id="CHEBI:2181"/>
        <dbReference type="ChEBI" id="CHEBI:15377"/>
        <dbReference type="ChEBI" id="CHEBI:28349"/>
        <dbReference type="ChEBI" id="CHEBI:30879"/>
        <dbReference type="EC" id="3.2.1.51"/>
    </reaction>
</comment>